<dbReference type="EMBL" id="BNDV01000002">
    <property type="protein sequence ID" value="GHI10938.1"/>
    <property type="molecule type" value="Genomic_DNA"/>
</dbReference>
<proteinExistence type="predicted"/>
<accession>A0ABQ3NDX1</accession>
<reference evidence="2" key="1">
    <citation type="submission" date="2020-09" db="EMBL/GenBank/DDBJ databases">
        <title>Whole genome shotgun sequence of Streptomyces cinnamonensis NBRC 15873.</title>
        <authorList>
            <person name="Komaki H."/>
            <person name="Tamura T."/>
        </authorList>
    </citation>
    <scope>NUCLEOTIDE SEQUENCE [LARGE SCALE GENOMIC DNA]</scope>
    <source>
        <strain evidence="2">NBRC 15873</strain>
    </source>
</reference>
<organism evidence="1 2">
    <name type="scientific">Streptomyces virginiae</name>
    <name type="common">Streptomyces cinnamonensis</name>
    <dbReference type="NCBI Taxonomy" id="1961"/>
    <lineage>
        <taxon>Bacteria</taxon>
        <taxon>Bacillati</taxon>
        <taxon>Actinomycetota</taxon>
        <taxon>Actinomycetes</taxon>
        <taxon>Kitasatosporales</taxon>
        <taxon>Streptomycetaceae</taxon>
        <taxon>Streptomyces</taxon>
    </lineage>
</organism>
<gene>
    <name evidence="1" type="ORF">Scinn_04010</name>
</gene>
<sequence>MDDEGGSTGVLRSRPTRAQWRAAMRGIHVRRAVRPGVPGRTALLTRCGRVAAALLRRW</sequence>
<evidence type="ECO:0000313" key="2">
    <source>
        <dbReference type="Proteomes" id="UP000660554"/>
    </source>
</evidence>
<keyword evidence="2" id="KW-1185">Reference proteome</keyword>
<name>A0ABQ3NDX1_STRVG</name>
<comment type="caution">
    <text evidence="1">The sequence shown here is derived from an EMBL/GenBank/DDBJ whole genome shotgun (WGS) entry which is preliminary data.</text>
</comment>
<protein>
    <submittedName>
        <fullName evidence="1">Uncharacterized protein</fullName>
    </submittedName>
</protein>
<dbReference type="Proteomes" id="UP000660554">
    <property type="component" value="Unassembled WGS sequence"/>
</dbReference>
<evidence type="ECO:0000313" key="1">
    <source>
        <dbReference type="EMBL" id="GHI10938.1"/>
    </source>
</evidence>